<comment type="catalytic activity">
    <reaction evidence="8 9">
        <text>O-phospho-L-threonyl-[protein] + H2O = L-threonyl-[protein] + phosphate</text>
        <dbReference type="Rhea" id="RHEA:47004"/>
        <dbReference type="Rhea" id="RHEA-COMP:11060"/>
        <dbReference type="Rhea" id="RHEA-COMP:11605"/>
        <dbReference type="ChEBI" id="CHEBI:15377"/>
        <dbReference type="ChEBI" id="CHEBI:30013"/>
        <dbReference type="ChEBI" id="CHEBI:43474"/>
        <dbReference type="ChEBI" id="CHEBI:61977"/>
        <dbReference type="EC" id="3.1.3.16"/>
    </reaction>
</comment>
<comment type="function">
    <text evidence="9">Component of the cleavage and polyadenylation factor (CPF) complex, which plays a key role in polyadenylation-dependent pre-mRNA 3'-end formation and cooperates with cleavage factors including the CFIA complex and NAB4/CFIB. SSU72 is required for 3'-end formation of snoRNAs.</text>
</comment>
<dbReference type="EMBL" id="ML002245">
    <property type="protein sequence ID" value="RKP39770.1"/>
    <property type="molecule type" value="Genomic_DNA"/>
</dbReference>
<dbReference type="Proteomes" id="UP000268162">
    <property type="component" value="Unassembled WGS sequence"/>
</dbReference>
<gene>
    <name evidence="10" type="ORF">BJ085DRAFT_34852</name>
</gene>
<dbReference type="GO" id="GO:0031124">
    <property type="term" value="P:mRNA 3'-end processing"/>
    <property type="evidence" value="ECO:0007669"/>
    <property type="project" value="UniProtKB-ARBA"/>
</dbReference>
<keyword evidence="11" id="KW-1185">Reference proteome</keyword>
<comment type="subcellular location">
    <subcellularLocation>
        <location evidence="1 9">Nucleus</location>
    </subcellularLocation>
</comment>
<comment type="subunit">
    <text evidence="9">Component of the cleavage and polyadenylation factor (CPF) complex.</text>
</comment>
<comment type="function">
    <text evidence="9">Processively dephosphorylates Ser-5 of the heptad repeats YSPTSPS in the C-terminal domain of the largest RNA polymerase II subunit (RPB1).</text>
</comment>
<evidence type="ECO:0000256" key="8">
    <source>
        <dbReference type="ARBA" id="ARBA00048336"/>
    </source>
</evidence>
<proteinExistence type="inferred from homology"/>
<organism evidence="10 11">
    <name type="scientific">Dimargaris cristalligena</name>
    <dbReference type="NCBI Taxonomy" id="215637"/>
    <lineage>
        <taxon>Eukaryota</taxon>
        <taxon>Fungi</taxon>
        <taxon>Fungi incertae sedis</taxon>
        <taxon>Zoopagomycota</taxon>
        <taxon>Kickxellomycotina</taxon>
        <taxon>Dimargaritomycetes</taxon>
        <taxon>Dimargaritales</taxon>
        <taxon>Dimargaritaceae</taxon>
        <taxon>Dimargaris</taxon>
    </lineage>
</organism>
<dbReference type="Pfam" id="PF04722">
    <property type="entry name" value="Ssu72"/>
    <property type="match status" value="1"/>
</dbReference>
<reference evidence="11" key="1">
    <citation type="journal article" date="2018" name="Nat. Microbiol.">
        <title>Leveraging single-cell genomics to expand the fungal tree of life.</title>
        <authorList>
            <person name="Ahrendt S.R."/>
            <person name="Quandt C.A."/>
            <person name="Ciobanu D."/>
            <person name="Clum A."/>
            <person name="Salamov A."/>
            <person name="Andreopoulos B."/>
            <person name="Cheng J.F."/>
            <person name="Woyke T."/>
            <person name="Pelin A."/>
            <person name="Henrissat B."/>
            <person name="Reynolds N.K."/>
            <person name="Benny G.L."/>
            <person name="Smith M.E."/>
            <person name="James T.Y."/>
            <person name="Grigoriev I.V."/>
        </authorList>
    </citation>
    <scope>NUCLEOTIDE SEQUENCE [LARGE SCALE GENOMIC DNA]</scope>
    <source>
        <strain evidence="11">RSA 468</strain>
    </source>
</reference>
<evidence type="ECO:0000256" key="5">
    <source>
        <dbReference type="ARBA" id="ARBA00022912"/>
    </source>
</evidence>
<evidence type="ECO:0000256" key="9">
    <source>
        <dbReference type="RuleBase" id="RU369031"/>
    </source>
</evidence>
<dbReference type="STRING" id="215637.A0A4Q0A3D1"/>
<keyword evidence="3 9" id="KW-0507">mRNA processing</keyword>
<dbReference type="Gene3D" id="3.40.50.2300">
    <property type="match status" value="2"/>
</dbReference>
<keyword evidence="4 9" id="KW-0378">Hydrolase</keyword>
<accession>A0A4Q0A3D1</accession>
<dbReference type="GO" id="GO:0008420">
    <property type="term" value="F:RNA polymerase II CTD heptapeptide repeat phosphatase activity"/>
    <property type="evidence" value="ECO:0007669"/>
    <property type="project" value="UniProtKB-ARBA"/>
</dbReference>
<dbReference type="FunFam" id="3.40.50.2300:FF:000039">
    <property type="entry name" value="RNA polymerase II subunit A C-terminal domain phosphatase"/>
    <property type="match status" value="1"/>
</dbReference>
<sequence length="190" mass="21378">MVQFAVICASNQNRSMEGHHVLNQRGFDVHSYGTGSMVRLPGASADNPNVFDFGTPYTEIYAKLKARDSELYTRNGLLSMLDRNQKIKLAPERFQDSQITFDVIITCEERCFDAVCEELTSRGSPFCKRVHVINVAINDNHKDASIGGKVILELAEKMEAAEDLDQEIEPIVEKVQAQTPHSLLYSVCYY</sequence>
<evidence type="ECO:0000256" key="2">
    <source>
        <dbReference type="ARBA" id="ARBA00008978"/>
    </source>
</evidence>
<evidence type="ECO:0000256" key="1">
    <source>
        <dbReference type="ARBA" id="ARBA00004123"/>
    </source>
</evidence>
<evidence type="ECO:0000256" key="7">
    <source>
        <dbReference type="ARBA" id="ARBA00047761"/>
    </source>
</evidence>
<dbReference type="InterPro" id="IPR006811">
    <property type="entry name" value="RNA_pol_II_suA"/>
</dbReference>
<evidence type="ECO:0000256" key="6">
    <source>
        <dbReference type="ARBA" id="ARBA00023242"/>
    </source>
</evidence>
<name>A0A4Q0A3D1_9FUNG</name>
<dbReference type="GO" id="GO:0005847">
    <property type="term" value="C:mRNA cleavage and polyadenylation specificity factor complex"/>
    <property type="evidence" value="ECO:0007669"/>
    <property type="project" value="UniProtKB-ARBA"/>
</dbReference>
<dbReference type="AlphaFoldDB" id="A0A4Q0A3D1"/>
<comment type="similarity">
    <text evidence="2 9">Belongs to the SSU72 phosphatase family.</text>
</comment>
<comment type="catalytic activity">
    <reaction evidence="7 9">
        <text>O-phospho-L-seryl-[protein] + H2O = L-seryl-[protein] + phosphate</text>
        <dbReference type="Rhea" id="RHEA:20629"/>
        <dbReference type="Rhea" id="RHEA-COMP:9863"/>
        <dbReference type="Rhea" id="RHEA-COMP:11604"/>
        <dbReference type="ChEBI" id="CHEBI:15377"/>
        <dbReference type="ChEBI" id="CHEBI:29999"/>
        <dbReference type="ChEBI" id="CHEBI:43474"/>
        <dbReference type="ChEBI" id="CHEBI:83421"/>
        <dbReference type="EC" id="3.1.3.16"/>
    </reaction>
</comment>
<protein>
    <recommendedName>
        <fullName evidence="9">RNA polymerase II subunit A C-terminal domain phosphatase SSU72</fullName>
        <shortName evidence="9">CTD phosphatase SSU72</shortName>
        <ecNumber evidence="9">3.1.3.16</ecNumber>
    </recommendedName>
</protein>
<dbReference type="EC" id="3.1.3.16" evidence="9"/>
<evidence type="ECO:0000256" key="4">
    <source>
        <dbReference type="ARBA" id="ARBA00022801"/>
    </source>
</evidence>
<keyword evidence="5 9" id="KW-0904">Protein phosphatase</keyword>
<dbReference type="PANTHER" id="PTHR20383">
    <property type="entry name" value="RNA POLYMERASE II SUBUNIT A C-TERMINAL DOMAIN PHOSPHATASE"/>
    <property type="match status" value="1"/>
</dbReference>
<keyword evidence="6 9" id="KW-0539">Nucleus</keyword>
<evidence type="ECO:0000256" key="3">
    <source>
        <dbReference type="ARBA" id="ARBA00022664"/>
    </source>
</evidence>
<evidence type="ECO:0000313" key="11">
    <source>
        <dbReference type="Proteomes" id="UP000268162"/>
    </source>
</evidence>
<evidence type="ECO:0000313" key="10">
    <source>
        <dbReference type="EMBL" id="RKP39770.1"/>
    </source>
</evidence>